<sequence>MPFKSPLMDIKAPFYGFIHVRTLVFDLWQVPQSTY</sequence>
<name>A0A0E9S9R5_ANGAN</name>
<dbReference type="EMBL" id="GBXM01071157">
    <property type="protein sequence ID" value="JAH37420.1"/>
    <property type="molecule type" value="Transcribed_RNA"/>
</dbReference>
<organism evidence="1">
    <name type="scientific">Anguilla anguilla</name>
    <name type="common">European freshwater eel</name>
    <name type="synonym">Muraena anguilla</name>
    <dbReference type="NCBI Taxonomy" id="7936"/>
    <lineage>
        <taxon>Eukaryota</taxon>
        <taxon>Metazoa</taxon>
        <taxon>Chordata</taxon>
        <taxon>Craniata</taxon>
        <taxon>Vertebrata</taxon>
        <taxon>Euteleostomi</taxon>
        <taxon>Actinopterygii</taxon>
        <taxon>Neopterygii</taxon>
        <taxon>Teleostei</taxon>
        <taxon>Anguilliformes</taxon>
        <taxon>Anguillidae</taxon>
        <taxon>Anguilla</taxon>
    </lineage>
</organism>
<accession>A0A0E9S9R5</accession>
<evidence type="ECO:0000313" key="1">
    <source>
        <dbReference type="EMBL" id="JAH37420.1"/>
    </source>
</evidence>
<reference evidence="1" key="2">
    <citation type="journal article" date="2015" name="Fish Shellfish Immunol.">
        <title>Early steps in the European eel (Anguilla anguilla)-Vibrio vulnificus interaction in the gills: Role of the RtxA13 toxin.</title>
        <authorList>
            <person name="Callol A."/>
            <person name="Pajuelo D."/>
            <person name="Ebbesson L."/>
            <person name="Teles M."/>
            <person name="MacKenzie S."/>
            <person name="Amaro C."/>
        </authorList>
    </citation>
    <scope>NUCLEOTIDE SEQUENCE</scope>
</reference>
<protein>
    <submittedName>
        <fullName evidence="1">Uncharacterized protein</fullName>
    </submittedName>
</protein>
<reference evidence="1" key="1">
    <citation type="submission" date="2014-11" db="EMBL/GenBank/DDBJ databases">
        <authorList>
            <person name="Amaro Gonzalez C."/>
        </authorList>
    </citation>
    <scope>NUCLEOTIDE SEQUENCE</scope>
</reference>
<proteinExistence type="predicted"/>
<dbReference type="AlphaFoldDB" id="A0A0E9S9R5"/>